<sequence>AALGRKLTEDFSGWRVGIVTTDVSLIRPMGIKFPPPGPPVAHGGLKVRLWQAQL</sequence>
<dbReference type="Proteomes" id="UP000264719">
    <property type="component" value="Unassembled WGS sequence"/>
</dbReference>
<accession>A0A348W8U6</accession>
<evidence type="ECO:0000313" key="2">
    <source>
        <dbReference type="Proteomes" id="UP000264719"/>
    </source>
</evidence>
<proteinExistence type="predicted"/>
<dbReference type="EMBL" id="DMVW01000040">
    <property type="protein sequence ID" value="HAR50958.1"/>
    <property type="molecule type" value="Genomic_DNA"/>
</dbReference>
<organism evidence="1 2">
    <name type="scientific">Roseovarius nubinhibens</name>
    <dbReference type="NCBI Taxonomy" id="314263"/>
    <lineage>
        <taxon>Bacteria</taxon>
        <taxon>Pseudomonadati</taxon>
        <taxon>Pseudomonadota</taxon>
        <taxon>Alphaproteobacteria</taxon>
        <taxon>Rhodobacterales</taxon>
        <taxon>Roseobacteraceae</taxon>
        <taxon>Roseovarius</taxon>
    </lineage>
</organism>
<reference evidence="1 2" key="1">
    <citation type="journal article" date="2018" name="Nat. Biotechnol.">
        <title>A standardized bacterial taxonomy based on genome phylogeny substantially revises the tree of life.</title>
        <authorList>
            <person name="Parks D.H."/>
            <person name="Chuvochina M."/>
            <person name="Waite D.W."/>
            <person name="Rinke C."/>
            <person name="Skarshewski A."/>
            <person name="Chaumeil P.A."/>
            <person name="Hugenholtz P."/>
        </authorList>
    </citation>
    <scope>NUCLEOTIDE SEQUENCE [LARGE SCALE GENOMIC DNA]</scope>
    <source>
        <strain evidence="1">UBA9169</strain>
    </source>
</reference>
<evidence type="ECO:0000313" key="1">
    <source>
        <dbReference type="EMBL" id="HAR50958.1"/>
    </source>
</evidence>
<dbReference type="AlphaFoldDB" id="A0A348W8U6"/>
<keyword evidence="1" id="KW-0489">Methyltransferase</keyword>
<keyword evidence="1" id="KW-0808">Transferase</keyword>
<gene>
    <name evidence="1" type="ORF">DCS45_03635</name>
</gene>
<dbReference type="GO" id="GO:0008168">
    <property type="term" value="F:methyltransferase activity"/>
    <property type="evidence" value="ECO:0007669"/>
    <property type="project" value="UniProtKB-KW"/>
</dbReference>
<comment type="caution">
    <text evidence="1">The sequence shown here is derived from an EMBL/GenBank/DDBJ whole genome shotgun (WGS) entry which is preliminary data.</text>
</comment>
<name>A0A348W8U6_9RHOB</name>
<dbReference type="GO" id="GO:0032259">
    <property type="term" value="P:methylation"/>
    <property type="evidence" value="ECO:0007669"/>
    <property type="project" value="UniProtKB-KW"/>
</dbReference>
<feature type="non-terminal residue" evidence="1">
    <location>
        <position position="1"/>
    </location>
</feature>
<protein>
    <submittedName>
        <fullName evidence="1">RNA methyltransferase</fullName>
    </submittedName>
</protein>